<evidence type="ECO:0000259" key="4">
    <source>
        <dbReference type="SMART" id="SM00336"/>
    </source>
</evidence>
<evidence type="ECO:0000313" key="5">
    <source>
        <dbReference type="EMBL" id="EYU21215.1"/>
    </source>
</evidence>
<dbReference type="CDD" id="cd19821">
    <property type="entry name" value="Bbox1_BBX-like"/>
    <property type="match status" value="1"/>
</dbReference>
<dbReference type="AlphaFoldDB" id="A0A022Q3Y5"/>
<feature type="domain" description="B box-type" evidence="4">
    <location>
        <begin position="2"/>
        <end position="48"/>
    </location>
</feature>
<keyword evidence="6" id="KW-1185">Reference proteome</keyword>
<evidence type="ECO:0000256" key="2">
    <source>
        <dbReference type="ARBA" id="ARBA00022771"/>
    </source>
</evidence>
<keyword evidence="3" id="KW-0862">Zinc</keyword>
<dbReference type="Proteomes" id="UP000030748">
    <property type="component" value="Unassembled WGS sequence"/>
</dbReference>
<gene>
    <name evidence="5" type="ORF">MIMGU_mgv1a009313mg</name>
</gene>
<evidence type="ECO:0000256" key="1">
    <source>
        <dbReference type="ARBA" id="ARBA00022723"/>
    </source>
</evidence>
<reference evidence="5 6" key="1">
    <citation type="journal article" date="2013" name="Proc. Natl. Acad. Sci. U.S.A.">
        <title>Fine-scale variation in meiotic recombination in Mimulus inferred from population shotgun sequencing.</title>
        <authorList>
            <person name="Hellsten U."/>
            <person name="Wright K.M."/>
            <person name="Jenkins J."/>
            <person name="Shu S."/>
            <person name="Yuan Y."/>
            <person name="Wessler S.R."/>
            <person name="Schmutz J."/>
            <person name="Willis J.H."/>
            <person name="Rokhsar D.S."/>
        </authorList>
    </citation>
    <scope>NUCLEOTIDE SEQUENCE [LARGE SCALE GENOMIC DNA]</scope>
    <source>
        <strain evidence="6">cv. DUN x IM62</strain>
    </source>
</reference>
<accession>A0A022Q3Y5</accession>
<keyword evidence="2" id="KW-0863">Zinc-finger</keyword>
<keyword evidence="1" id="KW-0479">Metal-binding</keyword>
<dbReference type="eggNOG" id="ENOG502RZSP">
    <property type="taxonomic scope" value="Eukaryota"/>
</dbReference>
<evidence type="ECO:0000313" key="6">
    <source>
        <dbReference type="Proteomes" id="UP000030748"/>
    </source>
</evidence>
<organism evidence="5 6">
    <name type="scientific">Erythranthe guttata</name>
    <name type="common">Yellow monkey flower</name>
    <name type="synonym">Mimulus guttatus</name>
    <dbReference type="NCBI Taxonomy" id="4155"/>
    <lineage>
        <taxon>Eukaryota</taxon>
        <taxon>Viridiplantae</taxon>
        <taxon>Streptophyta</taxon>
        <taxon>Embryophyta</taxon>
        <taxon>Tracheophyta</taxon>
        <taxon>Spermatophyta</taxon>
        <taxon>Magnoliopsida</taxon>
        <taxon>eudicotyledons</taxon>
        <taxon>Gunneridae</taxon>
        <taxon>Pentapetalae</taxon>
        <taxon>asterids</taxon>
        <taxon>lamiids</taxon>
        <taxon>Lamiales</taxon>
        <taxon>Phrymaceae</taxon>
        <taxon>Erythranthe</taxon>
    </lineage>
</organism>
<evidence type="ECO:0000256" key="3">
    <source>
        <dbReference type="ARBA" id="ARBA00022833"/>
    </source>
</evidence>
<dbReference type="PANTHER" id="PTHR31717:SF142">
    <property type="entry name" value="B-BOX DOMAIN PROTEIN 30-RELATED"/>
    <property type="match status" value="1"/>
</dbReference>
<name>A0A022Q3Y5_ERYGU</name>
<proteinExistence type="predicted"/>
<dbReference type="EMBL" id="KI632223">
    <property type="protein sequence ID" value="EYU21215.1"/>
    <property type="molecule type" value="Genomic_DNA"/>
</dbReference>
<sequence>MIMRRHCELCSGEAAVFCSADNAHLCWSCDARVHSANFLVARHVRQFLCSACNNLTGHSISGVGSDLVPATCSSCPTADDVSSLSSDNSSVCISSTTSPAKKLYCGGGGQSVDSSSSSVTSERERKSRVDIFEAEGVFVNWYGKLGVGDDVAVRMASRAMRVFLGRLTVLPFRICLAASVWHGLRFGSVQTWQVLKRLEEISGAPAKIILAAASKLERAKPNNEQKFASLYRRLVHGSSFRLRFANSEIARDFLGNSLFQNQQKTPPFVKNQSEFGQNAVVAMCLSSLGARPGSIRRRQRRRGYPDG</sequence>
<dbReference type="SMART" id="SM00336">
    <property type="entry name" value="BBOX"/>
    <property type="match status" value="1"/>
</dbReference>
<dbReference type="PANTHER" id="PTHR31717">
    <property type="entry name" value="ZINC FINGER PROTEIN CONSTANS-LIKE 10"/>
    <property type="match status" value="1"/>
</dbReference>
<dbReference type="GO" id="GO:0008270">
    <property type="term" value="F:zinc ion binding"/>
    <property type="evidence" value="ECO:0007669"/>
    <property type="project" value="UniProtKB-KW"/>
</dbReference>
<protein>
    <recommendedName>
        <fullName evidence="4">B box-type domain-containing protein</fullName>
    </recommendedName>
</protein>
<dbReference type="InterPro" id="IPR000315">
    <property type="entry name" value="Znf_B-box"/>
</dbReference>
<dbReference type="InterPro" id="IPR049808">
    <property type="entry name" value="CONSTANS-like_Bbox1"/>
</dbReference>